<dbReference type="InterPro" id="IPR036514">
    <property type="entry name" value="SGNH_hydro_sf"/>
</dbReference>
<dbReference type="AlphaFoldDB" id="A0A9P4M1X0"/>
<sequence>MASSPASRSTSPQRDLFSRLRTAAKYKERSSTTHDSDHVGPLAERQRIECLLLGDSMLERFKTTGCNTPFGAQEIRYPEVMNCGVGGDHISNVIYRLVNKDLLQALKDSGVDYVMLEIGTNDLVGDKHPLSPQHIESYKLLIEALKWASPDVRICVCALCPRGSKRLKKQGIVEESNDMLRAMVGSLGDERVEFIGSNPDLVNHLADGVHLDQRGYEIFGEALWSAYQNMRKKGVKTS</sequence>
<organism evidence="2 3">
    <name type="scientific">Rhizodiscina lignyota</name>
    <dbReference type="NCBI Taxonomy" id="1504668"/>
    <lineage>
        <taxon>Eukaryota</taxon>
        <taxon>Fungi</taxon>
        <taxon>Dikarya</taxon>
        <taxon>Ascomycota</taxon>
        <taxon>Pezizomycotina</taxon>
        <taxon>Dothideomycetes</taxon>
        <taxon>Pleosporomycetidae</taxon>
        <taxon>Aulographales</taxon>
        <taxon>Rhizodiscinaceae</taxon>
        <taxon>Rhizodiscina</taxon>
    </lineage>
</organism>
<dbReference type="Pfam" id="PF13472">
    <property type="entry name" value="Lipase_GDSL_2"/>
    <property type="match status" value="1"/>
</dbReference>
<proteinExistence type="predicted"/>
<dbReference type="Proteomes" id="UP000799772">
    <property type="component" value="Unassembled WGS sequence"/>
</dbReference>
<dbReference type="PANTHER" id="PTHR30383">
    <property type="entry name" value="THIOESTERASE 1/PROTEASE 1/LYSOPHOSPHOLIPASE L1"/>
    <property type="match status" value="1"/>
</dbReference>
<dbReference type="InterPro" id="IPR013830">
    <property type="entry name" value="SGNH_hydro"/>
</dbReference>
<keyword evidence="3" id="KW-1185">Reference proteome</keyword>
<reference evidence="2" key="1">
    <citation type="journal article" date="2020" name="Stud. Mycol.">
        <title>101 Dothideomycetes genomes: a test case for predicting lifestyles and emergence of pathogens.</title>
        <authorList>
            <person name="Haridas S."/>
            <person name="Albert R."/>
            <person name="Binder M."/>
            <person name="Bloem J."/>
            <person name="Labutti K."/>
            <person name="Salamov A."/>
            <person name="Andreopoulos B."/>
            <person name="Baker S."/>
            <person name="Barry K."/>
            <person name="Bills G."/>
            <person name="Bluhm B."/>
            <person name="Cannon C."/>
            <person name="Castanera R."/>
            <person name="Culley D."/>
            <person name="Daum C."/>
            <person name="Ezra D."/>
            <person name="Gonzalez J."/>
            <person name="Henrissat B."/>
            <person name="Kuo A."/>
            <person name="Liang C."/>
            <person name="Lipzen A."/>
            <person name="Lutzoni F."/>
            <person name="Magnuson J."/>
            <person name="Mondo S."/>
            <person name="Nolan M."/>
            <person name="Ohm R."/>
            <person name="Pangilinan J."/>
            <person name="Park H.-J."/>
            <person name="Ramirez L."/>
            <person name="Alfaro M."/>
            <person name="Sun H."/>
            <person name="Tritt A."/>
            <person name="Yoshinaga Y."/>
            <person name="Zwiers L.-H."/>
            <person name="Turgeon B."/>
            <person name="Goodwin S."/>
            <person name="Spatafora J."/>
            <person name="Crous P."/>
            <person name="Grigoriev I."/>
        </authorList>
    </citation>
    <scope>NUCLEOTIDE SEQUENCE</scope>
    <source>
        <strain evidence="2">CBS 133067</strain>
    </source>
</reference>
<comment type="caution">
    <text evidence="2">The sequence shown here is derived from an EMBL/GenBank/DDBJ whole genome shotgun (WGS) entry which is preliminary data.</text>
</comment>
<feature type="domain" description="SGNH hydrolase-type esterase" evidence="1">
    <location>
        <begin position="52"/>
        <end position="218"/>
    </location>
</feature>
<accession>A0A9P4M1X0</accession>
<dbReference type="SUPFAM" id="SSF52266">
    <property type="entry name" value="SGNH hydrolase"/>
    <property type="match status" value="1"/>
</dbReference>
<protein>
    <submittedName>
        <fullName evidence="2">SGNH hydrolase</fullName>
    </submittedName>
</protein>
<keyword evidence="2" id="KW-0378">Hydrolase</keyword>
<evidence type="ECO:0000313" key="3">
    <source>
        <dbReference type="Proteomes" id="UP000799772"/>
    </source>
</evidence>
<dbReference type="EMBL" id="ML978136">
    <property type="protein sequence ID" value="KAF2093925.1"/>
    <property type="molecule type" value="Genomic_DNA"/>
</dbReference>
<evidence type="ECO:0000259" key="1">
    <source>
        <dbReference type="Pfam" id="PF13472"/>
    </source>
</evidence>
<gene>
    <name evidence="2" type="ORF">NA57DRAFT_61141</name>
</gene>
<dbReference type="GO" id="GO:0016787">
    <property type="term" value="F:hydrolase activity"/>
    <property type="evidence" value="ECO:0007669"/>
    <property type="project" value="UniProtKB-KW"/>
</dbReference>
<evidence type="ECO:0000313" key="2">
    <source>
        <dbReference type="EMBL" id="KAF2093925.1"/>
    </source>
</evidence>
<name>A0A9P4M1X0_9PEZI</name>
<dbReference type="InterPro" id="IPR051532">
    <property type="entry name" value="Ester_Hydrolysis_Enzymes"/>
</dbReference>
<dbReference type="OrthoDB" id="505607at2759"/>
<dbReference type="Gene3D" id="3.40.50.1110">
    <property type="entry name" value="SGNH hydrolase"/>
    <property type="match status" value="1"/>
</dbReference>
<dbReference type="CDD" id="cd00229">
    <property type="entry name" value="SGNH_hydrolase"/>
    <property type="match status" value="1"/>
</dbReference>